<evidence type="ECO:0000256" key="3">
    <source>
        <dbReference type="ARBA" id="ARBA00010998"/>
    </source>
</evidence>
<dbReference type="GO" id="GO:0071595">
    <property type="term" value="C:Nem1-Spo7 phosphatase complex"/>
    <property type="evidence" value="ECO:0007669"/>
    <property type="project" value="InterPro"/>
</dbReference>
<dbReference type="InParanoid" id="A0A2P6NRW7"/>
<dbReference type="GO" id="GO:0031965">
    <property type="term" value="C:nuclear membrane"/>
    <property type="evidence" value="ECO:0007669"/>
    <property type="project" value="UniProtKB-SubCell"/>
</dbReference>
<keyword evidence="5 11" id="KW-0812">Transmembrane</keyword>
<dbReference type="AlphaFoldDB" id="A0A2P6NRW7"/>
<dbReference type="FunCoup" id="A0A2P6NRW7">
    <property type="interactions" value="10"/>
</dbReference>
<dbReference type="GO" id="GO:0019888">
    <property type="term" value="F:protein phosphatase regulator activity"/>
    <property type="evidence" value="ECO:0007669"/>
    <property type="project" value="InterPro"/>
</dbReference>
<dbReference type="PANTHER" id="PTHR20996">
    <property type="entry name" value="NUCLEAR ENVELOPE PHOSPHATASE-REGULATORY SUBUNIT 1"/>
    <property type="match status" value="1"/>
</dbReference>
<sequence>MKEVCALVVVQLQQLNANERTARRGQDTMSHLNSPTSTWQVDPTTQLLDVYIFETQVKKTLQEVNRQKKNYQTVLYILSTWTICALAWYLWTYVAGEVRACQLELDAQKQLNTRETIEALLHCQRSEETDWPLFTPVNMCLLTGLLAVFSFFACGFYTDKILGATRYLSRCNQTLRTFNIYFDQKTQKLISLPRRNTSRGGGNKR</sequence>
<evidence type="ECO:0000256" key="8">
    <source>
        <dbReference type="ARBA" id="ARBA00023136"/>
    </source>
</evidence>
<evidence type="ECO:0000313" key="13">
    <source>
        <dbReference type="Proteomes" id="UP000241769"/>
    </source>
</evidence>
<feature type="transmembrane region" description="Helical" evidence="11">
    <location>
        <begin position="136"/>
        <end position="157"/>
    </location>
</feature>
<dbReference type="Proteomes" id="UP000241769">
    <property type="component" value="Unassembled WGS sequence"/>
</dbReference>
<dbReference type="InterPro" id="IPR019168">
    <property type="entry name" value="NEP1-R1"/>
</dbReference>
<evidence type="ECO:0000256" key="9">
    <source>
        <dbReference type="ARBA" id="ARBA00023242"/>
    </source>
</evidence>
<dbReference type="GO" id="GO:0005737">
    <property type="term" value="C:cytoplasm"/>
    <property type="evidence" value="ECO:0007669"/>
    <property type="project" value="UniProtKB-SubCell"/>
</dbReference>
<comment type="subcellular location">
    <subcellularLocation>
        <location evidence="2">Cytoplasm</location>
    </subcellularLocation>
    <subcellularLocation>
        <location evidence="1">Nucleus membrane</location>
        <topology evidence="1">Multi-pass membrane protein</topology>
    </subcellularLocation>
</comment>
<dbReference type="GO" id="GO:0006629">
    <property type="term" value="P:lipid metabolic process"/>
    <property type="evidence" value="ECO:0007669"/>
    <property type="project" value="UniProtKB-KW"/>
</dbReference>
<evidence type="ECO:0000313" key="12">
    <source>
        <dbReference type="EMBL" id="PRP86697.1"/>
    </source>
</evidence>
<feature type="transmembrane region" description="Helical" evidence="11">
    <location>
        <begin position="73"/>
        <end position="91"/>
    </location>
</feature>
<keyword evidence="9" id="KW-0539">Nucleus</keyword>
<keyword evidence="8 11" id="KW-0472">Membrane</keyword>
<evidence type="ECO:0000256" key="11">
    <source>
        <dbReference type="SAM" id="Phobius"/>
    </source>
</evidence>
<keyword evidence="6 11" id="KW-1133">Transmembrane helix</keyword>
<evidence type="ECO:0000256" key="1">
    <source>
        <dbReference type="ARBA" id="ARBA00004232"/>
    </source>
</evidence>
<gene>
    <name evidence="12" type="ORF">PROFUN_02846</name>
</gene>
<proteinExistence type="inferred from homology"/>
<comment type="similarity">
    <text evidence="3">Belongs to the CNEP1R1 family.</text>
</comment>
<protein>
    <recommendedName>
        <fullName evidence="10">Transmembrane protein 188</fullName>
    </recommendedName>
</protein>
<dbReference type="PANTHER" id="PTHR20996:SF1">
    <property type="entry name" value="NUCLEAR ENVELOPE PHOSPHATASE-REGULATORY SUBUNIT 1"/>
    <property type="match status" value="1"/>
</dbReference>
<evidence type="ECO:0000256" key="2">
    <source>
        <dbReference type="ARBA" id="ARBA00004496"/>
    </source>
</evidence>
<dbReference type="InterPro" id="IPR005605">
    <property type="entry name" value="Spo7"/>
</dbReference>
<name>A0A2P6NRW7_9EUKA</name>
<dbReference type="Pfam" id="PF03907">
    <property type="entry name" value="Spo7"/>
    <property type="match status" value="1"/>
</dbReference>
<evidence type="ECO:0000256" key="5">
    <source>
        <dbReference type="ARBA" id="ARBA00022692"/>
    </source>
</evidence>
<evidence type="ECO:0000256" key="4">
    <source>
        <dbReference type="ARBA" id="ARBA00022490"/>
    </source>
</evidence>
<evidence type="ECO:0000256" key="7">
    <source>
        <dbReference type="ARBA" id="ARBA00023098"/>
    </source>
</evidence>
<accession>A0A2P6NRW7</accession>
<keyword evidence="13" id="KW-1185">Reference proteome</keyword>
<keyword evidence="4" id="KW-0963">Cytoplasm</keyword>
<comment type="caution">
    <text evidence="12">The sequence shown here is derived from an EMBL/GenBank/DDBJ whole genome shotgun (WGS) entry which is preliminary data.</text>
</comment>
<keyword evidence="7" id="KW-0443">Lipid metabolism</keyword>
<reference evidence="12 13" key="1">
    <citation type="journal article" date="2018" name="Genome Biol. Evol.">
        <title>Multiple Roots of Fruiting Body Formation in Amoebozoa.</title>
        <authorList>
            <person name="Hillmann F."/>
            <person name="Forbes G."/>
            <person name="Novohradska S."/>
            <person name="Ferling I."/>
            <person name="Riege K."/>
            <person name="Groth M."/>
            <person name="Westermann M."/>
            <person name="Marz M."/>
            <person name="Spaller T."/>
            <person name="Winckler T."/>
            <person name="Schaap P."/>
            <person name="Glockner G."/>
        </authorList>
    </citation>
    <scope>NUCLEOTIDE SEQUENCE [LARGE SCALE GENOMIC DNA]</scope>
    <source>
        <strain evidence="12 13">Jena</strain>
    </source>
</reference>
<evidence type="ECO:0000256" key="6">
    <source>
        <dbReference type="ARBA" id="ARBA00022989"/>
    </source>
</evidence>
<evidence type="ECO:0000256" key="10">
    <source>
        <dbReference type="ARBA" id="ARBA00030458"/>
    </source>
</evidence>
<organism evidence="12 13">
    <name type="scientific">Planoprotostelium fungivorum</name>
    <dbReference type="NCBI Taxonomy" id="1890364"/>
    <lineage>
        <taxon>Eukaryota</taxon>
        <taxon>Amoebozoa</taxon>
        <taxon>Evosea</taxon>
        <taxon>Variosea</taxon>
        <taxon>Cavosteliida</taxon>
        <taxon>Cavosteliaceae</taxon>
        <taxon>Planoprotostelium</taxon>
    </lineage>
</organism>
<dbReference type="EMBL" id="MDYQ01000027">
    <property type="protein sequence ID" value="PRP86697.1"/>
    <property type="molecule type" value="Genomic_DNA"/>
</dbReference>